<sequence length="1008" mass="98527">MNKTYALVWNEARQSWSVARESARRHGKCGGGRRGRVAALALIGLAGLSGAHAAPTGGTIAAGNGIGDIHTTLDQKQVSINQHTQKLIIDWNSFSIGADERVAFNQPGVGSIALNRVNGLSPSSILGRMDANGQVFLVNPNGIVFGRGAEVNVGGLVASTKQLSDADFNAGNYRFAGPSEASVLNQGVIAARDRGSVALLGAKVSNQGVIQARLGRIALAAGAEFTVNFDGNGLLDLRMDGAALSALAENGGMLSADGGQVLMTASAAGAALRTVVNSQGIIEAKTLQGQGGKITLDGGGAGVVVAAGKLNASALASPGNGGEVEMRGQQVAVRLGTEVDTRALNGDSGTWRIASAGVTVGENATAANVTVHADTVASNLAATNIVLEGAAGDVALNGPIAWHSGNTLGLVAAGDITVNADLAATGQNVAIAMSASGEIALNGKTAITGINGALSLQAPGGHVLGEGAVITLSGAGASFSAHGQRYAVIQNLAQLQDIDRNLSGLYVLGNNLSGRGSIQAIGGPHGIFSGVFDGLGNTLSGYSVSGAGPNVGLFAASSGSISNVNLASMAVNAPATGAASMSVGALVGRNSGQIVNVSTSGMHVKGSSYHRNVVGGLVGTNAGGSIDRATVAGSVYAGSHTIAIGGLAGENLNSATSRGVITRSVSRNVVSGAMQRDELGGMGGLVGVNRGLIADASSHASTQATGAGHNVGGLVGSNLGGDIERSLATGRVQNGSDAYTGGLVGLNSGAISGSAAEGGVSAEGGGSTGGFAGRNSDGGLLLDVKAAGDVTAAYGVNVGGLVGANDGRIDTAEAGGEVKAGYNRNGGRAGGLAGYNSGTIEASVARGKVAGGHYGYSGGLVGYNTGTLGTVNASGNVTAGQGSAVGGLVGANQGLIVSAMANGNVYGGVNSRAGGMVGENGDMGEIRQSSSSGEVGGASRALLGGIAGLNQGEISYSSASGKVNFVNSLQHTYGGLAGANYGVLRANSTLGLASLVPPVGLNYGIVER</sequence>
<comment type="caution">
    <text evidence="5">The sequence shown here is derived from an EMBL/GenBank/DDBJ whole genome shotgun (WGS) entry which is preliminary data.</text>
</comment>
<dbReference type="AlphaFoldDB" id="A0AAD2J430"/>
<organism evidence="5 6">
    <name type="scientific">Achromobacter aegrifaciens</name>
    <dbReference type="NCBI Taxonomy" id="1287736"/>
    <lineage>
        <taxon>Bacteria</taxon>
        <taxon>Pseudomonadati</taxon>
        <taxon>Pseudomonadota</taxon>
        <taxon>Betaproteobacteria</taxon>
        <taxon>Burkholderiales</taxon>
        <taxon>Alcaligenaceae</taxon>
        <taxon>Achromobacter</taxon>
    </lineage>
</organism>
<dbReference type="RefSeq" id="WP_054457694.1">
    <property type="nucleotide sequence ID" value="NZ_CYTK01000010.1"/>
</dbReference>
<name>A0AAD2J430_ACHAE</name>
<dbReference type="PANTHER" id="PTHR12338:SF8">
    <property type="entry name" value="HEME_HEMOPEXIN-BINDING PROTEIN"/>
    <property type="match status" value="1"/>
</dbReference>
<dbReference type="Pfam" id="PF05860">
    <property type="entry name" value="TPS"/>
    <property type="match status" value="1"/>
</dbReference>
<dbReference type="NCBIfam" id="TIGR01901">
    <property type="entry name" value="adhes_NPXG"/>
    <property type="match status" value="1"/>
</dbReference>
<protein>
    <submittedName>
        <fullName evidence="5">Heme:hemopexin utilization protein A</fullName>
    </submittedName>
</protein>
<feature type="domain" description="Filamentous haemagglutinin FhaB/tRNA nuclease CdiA-like TPS" evidence="4">
    <location>
        <begin position="51"/>
        <end position="167"/>
    </location>
</feature>
<dbReference type="InterPro" id="IPR011493">
    <property type="entry name" value="GLUG"/>
</dbReference>
<evidence type="ECO:0000313" key="6">
    <source>
        <dbReference type="Proteomes" id="UP000044098"/>
    </source>
</evidence>
<keyword evidence="2" id="KW-0964">Secreted</keyword>
<proteinExistence type="predicted"/>
<dbReference type="InterPro" id="IPR050909">
    <property type="entry name" value="Bact_Autotransporter_VF"/>
</dbReference>
<evidence type="ECO:0000256" key="2">
    <source>
        <dbReference type="ARBA" id="ARBA00022525"/>
    </source>
</evidence>
<evidence type="ECO:0000259" key="4">
    <source>
        <dbReference type="SMART" id="SM00912"/>
    </source>
</evidence>
<dbReference type="SUPFAM" id="SSF51126">
    <property type="entry name" value="Pectin lyase-like"/>
    <property type="match status" value="1"/>
</dbReference>
<dbReference type="Pfam" id="PF07581">
    <property type="entry name" value="Glug"/>
    <property type="match status" value="2"/>
</dbReference>
<dbReference type="SMART" id="SM00912">
    <property type="entry name" value="Haemagg_act"/>
    <property type="match status" value="1"/>
</dbReference>
<dbReference type="Gene3D" id="2.160.20.10">
    <property type="entry name" value="Single-stranded right-handed beta-helix, Pectin lyase-like"/>
    <property type="match status" value="1"/>
</dbReference>
<comment type="subcellular location">
    <subcellularLocation>
        <location evidence="1">Secreted</location>
    </subcellularLocation>
</comment>
<dbReference type="Gene3D" id="2.160.20.110">
    <property type="match status" value="2"/>
</dbReference>
<gene>
    <name evidence="5" type="primary">hxuA</name>
    <name evidence="5" type="ORF">ERS370000_05080</name>
</gene>
<reference evidence="5 6" key="1">
    <citation type="submission" date="2015-09" db="EMBL/GenBank/DDBJ databases">
        <authorList>
            <consortium name="Pathogen Informatics"/>
        </authorList>
    </citation>
    <scope>NUCLEOTIDE SEQUENCE [LARGE SCALE GENOMIC DNA]</scope>
    <source>
        <strain evidence="5 6">2789STDY5608625</strain>
    </source>
</reference>
<accession>A0AAD2J430</accession>
<dbReference type="EMBL" id="CYTK01000010">
    <property type="protein sequence ID" value="CUJ65559.1"/>
    <property type="molecule type" value="Genomic_DNA"/>
</dbReference>
<dbReference type="PANTHER" id="PTHR12338">
    <property type="entry name" value="AUTOTRANSPORTER"/>
    <property type="match status" value="1"/>
</dbReference>
<dbReference type="InterPro" id="IPR011050">
    <property type="entry name" value="Pectin_lyase_fold/virulence"/>
</dbReference>
<evidence type="ECO:0000256" key="3">
    <source>
        <dbReference type="ARBA" id="ARBA00022729"/>
    </source>
</evidence>
<dbReference type="InterPro" id="IPR008638">
    <property type="entry name" value="FhaB/CdiA-like_TPS"/>
</dbReference>
<dbReference type="Pfam" id="PF13018">
    <property type="entry name" value="ESPR"/>
    <property type="match status" value="1"/>
</dbReference>
<dbReference type="InterPro" id="IPR012334">
    <property type="entry name" value="Pectin_lyas_fold"/>
</dbReference>
<dbReference type="InterPro" id="IPR024973">
    <property type="entry name" value="ESPR"/>
</dbReference>
<dbReference type="GO" id="GO:0005576">
    <property type="term" value="C:extracellular region"/>
    <property type="evidence" value="ECO:0007669"/>
    <property type="project" value="UniProtKB-SubCell"/>
</dbReference>
<keyword evidence="3" id="KW-0732">Signal</keyword>
<dbReference type="Proteomes" id="UP000044098">
    <property type="component" value="Unassembled WGS sequence"/>
</dbReference>
<evidence type="ECO:0000313" key="5">
    <source>
        <dbReference type="EMBL" id="CUJ65559.1"/>
    </source>
</evidence>
<evidence type="ECO:0000256" key="1">
    <source>
        <dbReference type="ARBA" id="ARBA00004613"/>
    </source>
</evidence>